<dbReference type="InterPro" id="IPR005467">
    <property type="entry name" value="His_kinase_dom"/>
</dbReference>
<dbReference type="InterPro" id="IPR004358">
    <property type="entry name" value="Sig_transdc_His_kin-like_C"/>
</dbReference>
<dbReference type="Gene3D" id="6.10.340.10">
    <property type="match status" value="1"/>
</dbReference>
<dbReference type="InterPro" id="IPR011006">
    <property type="entry name" value="CheY-like_superfamily"/>
</dbReference>
<dbReference type="SMART" id="SM00448">
    <property type="entry name" value="REC"/>
    <property type="match status" value="2"/>
</dbReference>
<comment type="catalytic activity">
    <reaction evidence="1">
        <text>ATP + protein L-histidine = ADP + protein N-phospho-L-histidine.</text>
        <dbReference type="EC" id="2.7.13.3"/>
    </reaction>
</comment>
<dbReference type="Pfam" id="PF00072">
    <property type="entry name" value="Response_reg"/>
    <property type="match status" value="1"/>
</dbReference>
<dbReference type="PRINTS" id="PR00344">
    <property type="entry name" value="BCTRLSENSOR"/>
</dbReference>
<dbReference type="EMBL" id="CP058627">
    <property type="protein sequence ID" value="QLG89473.1"/>
    <property type="molecule type" value="Genomic_DNA"/>
</dbReference>
<name>A0A7H9BLK3_9NEIS</name>
<feature type="transmembrane region" description="Helical" evidence="15">
    <location>
        <begin position="12"/>
        <end position="33"/>
    </location>
</feature>
<keyword evidence="4" id="KW-0808">Transferase</keyword>
<keyword evidence="15" id="KW-0812">Transmembrane</keyword>
<sequence>MLNFGSLSKYLLLKVVMYSLMLSLVTSLVNGWITYQDALARQQAQVDSVLAAYRSTLTKAIWEVDFEAAKQQMQGLERFSAILSAKIISNGAPISYQKAGADLMQESPLLSFPLLANDGSRELAKWEIRLDENALQHDVIRQATRFALIMSAELLLIAIFLFLLLRRIISMPIQALSAHVSSMNEARLGIAAPLPSEKHHHEIHDLAYGISKLQSELLTQFTLRDQAALELAEHRDQLNQLLVQQEHQLDILLNNMADGGAVLTGGGRIMFANPALARLMGNDNARHMIGSWPLQWLSRPSWPSIAERLLSHDSLLGESLLLNRIDAQSLPVEASFSVLERNEQGEPIRVQVMVRDLTARIETERVLVEAKETALQASQAKSAFLANMSHEIRTPLNAVLGFTSLLTDTKLDSHQQQYIHSIHEAGTALLTLLNDILDFSKIEAGQLKLEHIEFDLRSLLEDTQDIIASQAQRKGLELICVIDASVPSGLLGDPSRLRQIVLNLLNNAVKFTPQGEIITRARVVAFDEEEVRVRIEVKDNGIGIAPEIQKQLFRPFQQADVSTTRRFGGTGLGLSICRRLASAMDGEIGVHSQVGEGALFWFEVQLGRSKLAPRPIINTALAGKTVMLMSPSAGNRQKLHDDLRLIGCQTVLLENETALMANLLAHEHHADVVLIDLPLAAEIAIDLPSRIHAIETYQRTPILLSVTQGAVGQGAMAEKAGYAAYLTKPIHFDALQKCLAEVLRPVDQAEPQPMLTLHRIAEIDATLRNAVLLVEDNPMNQKIGVLLLEKLGCRVDVANNGLEAIEAVKTHYYDLVLMDCQMPELDGYDATEHIRQLPIEMARVPIVALTANAFAEDRDRCLAAGMDDFMSKPVQLNMLEAILHKWVSPEKPH</sequence>
<proteinExistence type="predicted"/>
<evidence type="ECO:0000256" key="4">
    <source>
        <dbReference type="ARBA" id="ARBA00022679"/>
    </source>
</evidence>
<dbReference type="Gene3D" id="3.30.565.10">
    <property type="entry name" value="Histidine kinase-like ATPase, C-terminal domain"/>
    <property type="match status" value="1"/>
</dbReference>
<evidence type="ECO:0000256" key="2">
    <source>
        <dbReference type="ARBA" id="ARBA00012438"/>
    </source>
</evidence>
<feature type="modified residue" description="4-aspartylphosphate" evidence="13">
    <location>
        <position position="676"/>
    </location>
</feature>
<dbReference type="SUPFAM" id="SSF52172">
    <property type="entry name" value="CheY-like"/>
    <property type="match status" value="2"/>
</dbReference>
<reference evidence="18 19" key="1">
    <citation type="submission" date="2020-07" db="EMBL/GenBank/DDBJ databases">
        <title>Complete genome sequence of Chitinibacter sp. 2T18.</title>
        <authorList>
            <person name="Bae J.-W."/>
            <person name="Choi J.-W."/>
        </authorList>
    </citation>
    <scope>NUCLEOTIDE SEQUENCE [LARGE SCALE GENOMIC DNA]</scope>
    <source>
        <strain evidence="18 19">2T18</strain>
    </source>
</reference>
<dbReference type="SUPFAM" id="SSF47384">
    <property type="entry name" value="Homodimeric domain of signal transducing histidine kinase"/>
    <property type="match status" value="1"/>
</dbReference>
<evidence type="ECO:0000256" key="9">
    <source>
        <dbReference type="ARBA" id="ARBA00058004"/>
    </source>
</evidence>
<keyword evidence="19" id="KW-1185">Reference proteome</keyword>
<evidence type="ECO:0000259" key="17">
    <source>
        <dbReference type="PROSITE" id="PS50110"/>
    </source>
</evidence>
<dbReference type="InterPro" id="IPR036097">
    <property type="entry name" value="HisK_dim/P_sf"/>
</dbReference>
<keyword evidence="6" id="KW-0418">Kinase</keyword>
<evidence type="ECO:0000256" key="13">
    <source>
        <dbReference type="PROSITE-ProRule" id="PRU00169"/>
    </source>
</evidence>
<dbReference type="InterPro" id="IPR003594">
    <property type="entry name" value="HATPase_dom"/>
</dbReference>
<evidence type="ECO:0000313" key="18">
    <source>
        <dbReference type="EMBL" id="QLG89473.1"/>
    </source>
</evidence>
<protein>
    <recommendedName>
        <fullName evidence="11">Sensory/regulatory protein RpfC</fullName>
        <ecNumber evidence="2">2.7.13.3</ecNumber>
    </recommendedName>
    <alternativeName>
        <fullName evidence="12">Virulence sensor protein BvgS</fullName>
    </alternativeName>
</protein>
<keyword evidence="7" id="KW-0067">ATP-binding</keyword>
<gene>
    <name evidence="18" type="ORF">HQ393_15155</name>
</gene>
<dbReference type="CDD" id="cd17546">
    <property type="entry name" value="REC_hyHK_CKI1_RcsC-like"/>
    <property type="match status" value="1"/>
</dbReference>
<evidence type="ECO:0000256" key="15">
    <source>
        <dbReference type="SAM" id="Phobius"/>
    </source>
</evidence>
<feature type="domain" description="Response regulatory" evidence="17">
    <location>
        <begin position="770"/>
        <end position="887"/>
    </location>
</feature>
<feature type="domain" description="Histidine kinase" evidence="16">
    <location>
        <begin position="387"/>
        <end position="608"/>
    </location>
</feature>
<feature type="transmembrane region" description="Helical" evidence="15">
    <location>
        <begin position="146"/>
        <end position="165"/>
    </location>
</feature>
<dbReference type="EC" id="2.7.13.3" evidence="2"/>
<dbReference type="KEGG" id="chiz:HQ393_15155"/>
<dbReference type="CDD" id="cd16922">
    <property type="entry name" value="HATPase_EvgS-ArcB-TorS-like"/>
    <property type="match status" value="1"/>
</dbReference>
<dbReference type="PANTHER" id="PTHR45339:SF1">
    <property type="entry name" value="HYBRID SIGNAL TRANSDUCTION HISTIDINE KINASE J"/>
    <property type="match status" value="1"/>
</dbReference>
<keyword evidence="15" id="KW-1133">Transmembrane helix</keyword>
<dbReference type="SUPFAM" id="SSF55874">
    <property type="entry name" value="ATPase domain of HSP90 chaperone/DNA topoisomerase II/histidine kinase"/>
    <property type="match status" value="1"/>
</dbReference>
<dbReference type="Proteomes" id="UP000509597">
    <property type="component" value="Chromosome"/>
</dbReference>
<evidence type="ECO:0000256" key="12">
    <source>
        <dbReference type="ARBA" id="ARBA00070152"/>
    </source>
</evidence>
<dbReference type="GO" id="GO:0000155">
    <property type="term" value="F:phosphorelay sensor kinase activity"/>
    <property type="evidence" value="ECO:0007669"/>
    <property type="project" value="InterPro"/>
</dbReference>
<dbReference type="AlphaFoldDB" id="A0A7H9BLK3"/>
<evidence type="ECO:0000256" key="8">
    <source>
        <dbReference type="ARBA" id="ARBA00023012"/>
    </source>
</evidence>
<keyword evidence="8" id="KW-0902">Two-component regulatory system</keyword>
<dbReference type="SMART" id="SM00387">
    <property type="entry name" value="HATPase_c"/>
    <property type="match status" value="1"/>
</dbReference>
<dbReference type="Pfam" id="PF02518">
    <property type="entry name" value="HATPase_c"/>
    <property type="match status" value="1"/>
</dbReference>
<evidence type="ECO:0000313" key="19">
    <source>
        <dbReference type="Proteomes" id="UP000509597"/>
    </source>
</evidence>
<dbReference type="FunFam" id="3.30.565.10:FF:000010">
    <property type="entry name" value="Sensor histidine kinase RcsC"/>
    <property type="match status" value="1"/>
</dbReference>
<dbReference type="InterPro" id="IPR003661">
    <property type="entry name" value="HisK_dim/P_dom"/>
</dbReference>
<dbReference type="Pfam" id="PF00512">
    <property type="entry name" value="HisKA"/>
    <property type="match status" value="1"/>
</dbReference>
<dbReference type="Gene3D" id="3.40.50.2300">
    <property type="match status" value="2"/>
</dbReference>
<dbReference type="PANTHER" id="PTHR45339">
    <property type="entry name" value="HYBRID SIGNAL TRANSDUCTION HISTIDINE KINASE J"/>
    <property type="match status" value="1"/>
</dbReference>
<dbReference type="InterPro" id="IPR001789">
    <property type="entry name" value="Sig_transdc_resp-reg_receiver"/>
</dbReference>
<dbReference type="Gene3D" id="1.10.287.130">
    <property type="match status" value="1"/>
</dbReference>
<keyword evidence="5" id="KW-0547">Nucleotide-binding</keyword>
<keyword evidence="3 13" id="KW-0597">Phosphoprotein</keyword>
<comment type="function">
    <text evidence="9">Member of the two-component regulatory system BvgS/BvgA. Phosphorylates BvgA via a four-step phosphorelay in response to environmental signals.</text>
</comment>
<evidence type="ECO:0000256" key="3">
    <source>
        <dbReference type="ARBA" id="ARBA00022553"/>
    </source>
</evidence>
<dbReference type="RefSeq" id="WP_179356127.1">
    <property type="nucleotide sequence ID" value="NZ_CP058627.1"/>
</dbReference>
<comment type="subunit">
    <text evidence="10">At low DSF concentrations, interacts with RpfF.</text>
</comment>
<dbReference type="SUPFAM" id="SSF55785">
    <property type="entry name" value="PYP-like sensor domain (PAS domain)"/>
    <property type="match status" value="1"/>
</dbReference>
<keyword evidence="15" id="KW-0472">Membrane</keyword>
<feature type="coiled-coil region" evidence="14">
    <location>
        <begin position="224"/>
        <end position="255"/>
    </location>
</feature>
<evidence type="ECO:0000256" key="7">
    <source>
        <dbReference type="ARBA" id="ARBA00022840"/>
    </source>
</evidence>
<dbReference type="InterPro" id="IPR036890">
    <property type="entry name" value="HATPase_C_sf"/>
</dbReference>
<accession>A0A7H9BLK3</accession>
<dbReference type="PROSITE" id="PS50109">
    <property type="entry name" value="HIS_KIN"/>
    <property type="match status" value="1"/>
</dbReference>
<evidence type="ECO:0000259" key="16">
    <source>
        <dbReference type="PROSITE" id="PS50109"/>
    </source>
</evidence>
<dbReference type="CDD" id="cd00082">
    <property type="entry name" value="HisKA"/>
    <property type="match status" value="1"/>
</dbReference>
<dbReference type="GO" id="GO:0005524">
    <property type="term" value="F:ATP binding"/>
    <property type="evidence" value="ECO:0007669"/>
    <property type="project" value="UniProtKB-KW"/>
</dbReference>
<evidence type="ECO:0000256" key="10">
    <source>
        <dbReference type="ARBA" id="ARBA00064003"/>
    </source>
</evidence>
<dbReference type="InterPro" id="IPR035965">
    <property type="entry name" value="PAS-like_dom_sf"/>
</dbReference>
<dbReference type="Gene3D" id="3.30.450.20">
    <property type="entry name" value="PAS domain"/>
    <property type="match status" value="1"/>
</dbReference>
<evidence type="ECO:0000256" key="14">
    <source>
        <dbReference type="SAM" id="Coils"/>
    </source>
</evidence>
<feature type="modified residue" description="4-aspartylphosphate" evidence="13">
    <location>
        <position position="819"/>
    </location>
</feature>
<feature type="domain" description="Response regulatory" evidence="17">
    <location>
        <begin position="625"/>
        <end position="743"/>
    </location>
</feature>
<dbReference type="InterPro" id="IPR000014">
    <property type="entry name" value="PAS"/>
</dbReference>
<evidence type="ECO:0000256" key="5">
    <source>
        <dbReference type="ARBA" id="ARBA00022741"/>
    </source>
</evidence>
<keyword evidence="14" id="KW-0175">Coiled coil</keyword>
<organism evidence="18 19">
    <name type="scientific">Chitinibacter bivalviorum</name>
    <dbReference type="NCBI Taxonomy" id="2739434"/>
    <lineage>
        <taxon>Bacteria</taxon>
        <taxon>Pseudomonadati</taxon>
        <taxon>Pseudomonadota</taxon>
        <taxon>Betaproteobacteria</taxon>
        <taxon>Neisseriales</taxon>
        <taxon>Chitinibacteraceae</taxon>
        <taxon>Chitinibacter</taxon>
    </lineage>
</organism>
<evidence type="ECO:0000256" key="1">
    <source>
        <dbReference type="ARBA" id="ARBA00000085"/>
    </source>
</evidence>
<evidence type="ECO:0000256" key="6">
    <source>
        <dbReference type="ARBA" id="ARBA00022777"/>
    </source>
</evidence>
<dbReference type="FunFam" id="1.10.287.130:FF:000002">
    <property type="entry name" value="Two-component osmosensing histidine kinase"/>
    <property type="match status" value="1"/>
</dbReference>
<dbReference type="NCBIfam" id="TIGR00229">
    <property type="entry name" value="sensory_box"/>
    <property type="match status" value="1"/>
</dbReference>
<dbReference type="SMART" id="SM00388">
    <property type="entry name" value="HisKA"/>
    <property type="match status" value="1"/>
</dbReference>
<dbReference type="PROSITE" id="PS50110">
    <property type="entry name" value="RESPONSE_REGULATORY"/>
    <property type="match status" value="2"/>
</dbReference>
<evidence type="ECO:0000256" key="11">
    <source>
        <dbReference type="ARBA" id="ARBA00068150"/>
    </source>
</evidence>